<name>A0ABM3JSN6_BACDO</name>
<feature type="compositionally biased region" description="Basic residues" evidence="4">
    <location>
        <begin position="1368"/>
        <end position="1378"/>
    </location>
</feature>
<dbReference type="Gene3D" id="3.40.630.10">
    <property type="entry name" value="Zn peptidases"/>
    <property type="match status" value="1"/>
</dbReference>
<dbReference type="PANTHER" id="PTHR12756">
    <property type="entry name" value="CYTOSOLIC CARBOXYPEPTIDASE"/>
    <property type="match status" value="1"/>
</dbReference>
<feature type="compositionally biased region" description="Polar residues" evidence="4">
    <location>
        <begin position="1317"/>
        <end position="1331"/>
    </location>
</feature>
<evidence type="ECO:0000256" key="4">
    <source>
        <dbReference type="SAM" id="MobiDB-lite"/>
    </source>
</evidence>
<dbReference type="Gene3D" id="2.60.40.3120">
    <property type="match status" value="1"/>
</dbReference>
<comment type="cofactor">
    <cofactor evidence="1">
        <name>Zn(2+)</name>
        <dbReference type="ChEBI" id="CHEBI:29105"/>
    </cofactor>
</comment>
<organism evidence="6 7">
    <name type="scientific">Bactrocera dorsalis</name>
    <name type="common">Oriental fruit fly</name>
    <name type="synonym">Dacus dorsalis</name>
    <dbReference type="NCBI Taxonomy" id="27457"/>
    <lineage>
        <taxon>Eukaryota</taxon>
        <taxon>Metazoa</taxon>
        <taxon>Ecdysozoa</taxon>
        <taxon>Arthropoda</taxon>
        <taxon>Hexapoda</taxon>
        <taxon>Insecta</taxon>
        <taxon>Pterygota</taxon>
        <taxon>Neoptera</taxon>
        <taxon>Endopterygota</taxon>
        <taxon>Diptera</taxon>
        <taxon>Brachycera</taxon>
        <taxon>Muscomorpha</taxon>
        <taxon>Tephritoidea</taxon>
        <taxon>Tephritidae</taxon>
        <taxon>Bactrocera</taxon>
        <taxon>Bactrocera</taxon>
    </lineage>
</organism>
<feature type="region of interest" description="Disordered" evidence="4">
    <location>
        <begin position="1421"/>
        <end position="1442"/>
    </location>
</feature>
<dbReference type="PANTHER" id="PTHR12756:SF45">
    <property type="entry name" value="CYTOSOLIC CARBOXYPEPTIDASE NNA1"/>
    <property type="match status" value="1"/>
</dbReference>
<keyword evidence="7" id="KW-0121">Carboxypeptidase</keyword>
<feature type="domain" description="Peptidase M14" evidence="5">
    <location>
        <begin position="615"/>
        <end position="886"/>
    </location>
</feature>
<feature type="region of interest" description="Disordered" evidence="4">
    <location>
        <begin position="1308"/>
        <end position="1331"/>
    </location>
</feature>
<feature type="compositionally biased region" description="Basic residues" evidence="4">
    <location>
        <begin position="1423"/>
        <end position="1436"/>
    </location>
</feature>
<feature type="compositionally biased region" description="Acidic residues" evidence="4">
    <location>
        <begin position="197"/>
        <end position="220"/>
    </location>
</feature>
<gene>
    <name evidence="7" type="primary">LOC105233622</name>
</gene>
<evidence type="ECO:0000256" key="3">
    <source>
        <dbReference type="PROSITE-ProRule" id="PRU01379"/>
    </source>
</evidence>
<dbReference type="PROSITE" id="PS52035">
    <property type="entry name" value="PEPTIDASE_M14"/>
    <property type="match status" value="1"/>
</dbReference>
<accession>A0ABM3JSN6</accession>
<dbReference type="CDD" id="cd06907">
    <property type="entry name" value="M14_AGBL2-3_like"/>
    <property type="match status" value="1"/>
</dbReference>
<protein>
    <submittedName>
        <fullName evidence="7">Cytosolic carboxypeptidase Nna1 isoform X7</fullName>
    </submittedName>
</protein>
<evidence type="ECO:0000256" key="2">
    <source>
        <dbReference type="ARBA" id="ARBA00005988"/>
    </source>
</evidence>
<proteinExistence type="inferred from homology"/>
<feature type="region of interest" description="Disordered" evidence="4">
    <location>
        <begin position="278"/>
        <end position="334"/>
    </location>
</feature>
<comment type="similarity">
    <text evidence="2 3">Belongs to the peptidase M14 family.</text>
</comment>
<sequence length="1473" mass="166196">MEFGLGGRVQFLQAQLFPTCALSPVNAGGFLGNFLSKGLKTNQLEVNTDEKTLRPIARLKEPRDLFALPKDKDHDCSQQAPRWPIECQVIEERIVHIPYVPAQPEPYNQPSGHELKPRPVGEENGVIVFNYNPVSAVNYKKKSKAQNSSSDSDISSSESRGSSPDRSTPDRRKLKLKNSFTKLLASMERRSSSNSYDEYDEDDDENDNDDADDDNDEENEVKDIAKTLTNVIEEKADDDDIDDIWASKSPEYQPATPTYIKSQFGKDLTAIKGKARFPEDVPLPSIPTRPIAPVKLTESKPNALSKPPGDLGSQITKTSDSSSGSSSSSSLSSDIDIEANFNEGQDDDDDDGSKTLRETVTATNMNSQQAAVKTKEQNSKSLNKQLAEILAHNQVFKPNSNTSSSNGSQLQSVDLNVNYDFRSKNTIHTENQYNSYVPNRDNELVYSDSLYDIQFSRSAVGGSKILMNCHPCSAEEYDGLEFESRFESGNLAKAVMITQTYYELHLRSDLYTSRSKQWFYFRVRRTRKNVIYRFSIVNLVKSDSLYNDGMRPLMYSTISAKQINEGWRRCGTNIAYYRNDDDTPSEEEDENSSYTLTFNIEFKHDNDTVYFAHSYPYTYSDLQDYLMTIQKDPVKSKFCKLRLLCRSLAGNNVYYLTVTAPVADEEAMRKKKAIVVSARVHPSETPASWMMKGLMDFITGDTLAAKRLRHRFIFKLIPMLNPDGVIVGNTRNSLTGKDLNRQYRTVIRETYPSIWYTKAMVKRLIDEYKVVLYCDMHAHSRKHNIFVYGCENKRNPEKKLTEQVFPLMLHKNVADKFSFESCKFKVQRSKEGTGRIVVWMLGITNSYTIEASFGGSSLGSRKGTHFHTADYEHMGKAFCETLLDYGDDTPNKERLRLKIIERLLKEGSNADEPLNIPLSDYSSDEGGISSSENECRGSSFSDLEGPCCALSRAPPSTPEAEAQHRRQRKARPRRSHSNRKRSETRIALDLPTTDPSADLIFSTDDEANPRDEDGNLPQYCVAPRERTRRLLQSELQRRYIEEIGDNGTERGRAKMPPELIITSPSKGTKITIRPSMAPTQRLPDAIGTLEFPVAFKPARRTNSWHNLNNGALKPVCMARQNSRMNNPYTANENNIEELDLKLSLKKKYWTGVKPEKIKDVPEYQRPLSWNQPIIRRPHQLKKPSREKLDNQSFQKADSEAFLNACSQKLMHWQQELNNVGKSCVENGGDASPMLTRKIDIQLDAIALGMPELIDDERTLRIFRKVAQTKKELKAPTKEEVVNVEHKHRRRSNALSKIADTTQLITRLTKSKSKTRSNHNQSTANRNSNISIQQQGATLTQVTKAGVQGINRFKTGGIVVTAVQQSSTKKVKKHHRNNKSQHSLVVTGAGGASKKEQNNSTGGTLLSKTNLSMKASVSSSTFARKVKTKLAKKKSHHSRDEPSIIIPSNRNLVNTNGIIVANNSIFNMPLSRKT</sequence>
<feature type="region of interest" description="Disordered" evidence="4">
    <location>
        <begin position="1365"/>
        <end position="1406"/>
    </location>
</feature>
<dbReference type="GO" id="GO:0004180">
    <property type="term" value="F:carboxypeptidase activity"/>
    <property type="evidence" value="ECO:0007669"/>
    <property type="project" value="UniProtKB-KW"/>
</dbReference>
<dbReference type="GeneID" id="105233622"/>
<evidence type="ECO:0000313" key="6">
    <source>
        <dbReference type="Proteomes" id="UP001652620"/>
    </source>
</evidence>
<dbReference type="SUPFAM" id="SSF53187">
    <property type="entry name" value="Zn-dependent exopeptidases"/>
    <property type="match status" value="1"/>
</dbReference>
<evidence type="ECO:0000313" key="7">
    <source>
        <dbReference type="RefSeq" id="XP_049312240.1"/>
    </source>
</evidence>
<keyword evidence="7" id="KW-0645">Protease</keyword>
<feature type="compositionally biased region" description="Polar residues" evidence="4">
    <location>
        <begin position="1397"/>
        <end position="1406"/>
    </location>
</feature>
<feature type="active site" description="Proton donor/acceptor" evidence="3">
    <location>
        <position position="850"/>
    </location>
</feature>
<feature type="compositionally biased region" description="Basic residues" evidence="4">
    <location>
        <begin position="965"/>
        <end position="979"/>
    </location>
</feature>
<dbReference type="InterPro" id="IPR000834">
    <property type="entry name" value="Peptidase_M14"/>
</dbReference>
<feature type="region of interest" description="Disordered" evidence="4">
    <location>
        <begin position="911"/>
        <end position="998"/>
    </location>
</feature>
<feature type="region of interest" description="Disordered" evidence="4">
    <location>
        <begin position="140"/>
        <end position="221"/>
    </location>
</feature>
<reference evidence="7" key="1">
    <citation type="submission" date="2025-08" db="UniProtKB">
        <authorList>
            <consortium name="RefSeq"/>
        </authorList>
    </citation>
    <scope>IDENTIFICATION</scope>
    <source>
        <tissue evidence="7">Adult</tissue>
    </source>
</reference>
<feature type="compositionally biased region" description="Low complexity" evidence="4">
    <location>
        <begin position="319"/>
        <end position="333"/>
    </location>
</feature>
<evidence type="ECO:0000256" key="1">
    <source>
        <dbReference type="ARBA" id="ARBA00001947"/>
    </source>
</evidence>
<feature type="compositionally biased region" description="Polar residues" evidence="4">
    <location>
        <begin position="928"/>
        <end position="941"/>
    </location>
</feature>
<keyword evidence="6" id="KW-1185">Reference proteome</keyword>
<dbReference type="Pfam" id="PF00246">
    <property type="entry name" value="Peptidase_M14"/>
    <property type="match status" value="1"/>
</dbReference>
<keyword evidence="7" id="KW-0378">Hydrolase</keyword>
<evidence type="ECO:0000259" key="5">
    <source>
        <dbReference type="PROSITE" id="PS52035"/>
    </source>
</evidence>
<dbReference type="Proteomes" id="UP001652620">
    <property type="component" value="Chromosome 4"/>
</dbReference>
<dbReference type="Pfam" id="PF18027">
    <property type="entry name" value="Pepdidase_M14_N"/>
    <property type="match status" value="1"/>
</dbReference>
<dbReference type="InterPro" id="IPR040626">
    <property type="entry name" value="Pepdidase_M14_N"/>
</dbReference>
<feature type="compositionally biased region" description="Low complexity" evidence="4">
    <location>
        <begin position="148"/>
        <end position="166"/>
    </location>
</feature>
<dbReference type="RefSeq" id="XP_049312240.1">
    <property type="nucleotide sequence ID" value="XM_049456283.1"/>
</dbReference>
<dbReference type="InterPro" id="IPR050821">
    <property type="entry name" value="Cytosolic_carboxypeptidase"/>
</dbReference>